<sequence length="190" mass="22378">MRKFNAILVISCILFLILAVGLIPINSASANEPGPDFKNWTKSREWVEQNDVDIVKRTFQGPSNHDNEVFTLSLRTEKNETLFKEWDYKQKGSIKSALRLPSGEWFVGDTGKRVDIHMELGLFGYNLFIHVFKLENKWFAKCKKENEEMKKKQAWPWSKVESEDCNKFLDDKKYNGMYISIPVRKYDWKE</sequence>
<gene>
    <name evidence="1" type="ORF">A3G49_02935</name>
</gene>
<dbReference type="Proteomes" id="UP000177171">
    <property type="component" value="Unassembled WGS sequence"/>
</dbReference>
<comment type="caution">
    <text evidence="1">The sequence shown here is derived from an EMBL/GenBank/DDBJ whole genome shotgun (WGS) entry which is preliminary data.</text>
</comment>
<accession>A0A1G2LRA6</accession>
<evidence type="ECO:0000313" key="2">
    <source>
        <dbReference type="Proteomes" id="UP000177171"/>
    </source>
</evidence>
<name>A0A1G2LRA6_9BACT</name>
<protein>
    <submittedName>
        <fullName evidence="1">Uncharacterized protein</fullName>
    </submittedName>
</protein>
<reference evidence="1 2" key="1">
    <citation type="journal article" date="2016" name="Nat. Commun.">
        <title>Thousands of microbial genomes shed light on interconnected biogeochemical processes in an aquifer system.</title>
        <authorList>
            <person name="Anantharaman K."/>
            <person name="Brown C.T."/>
            <person name="Hug L.A."/>
            <person name="Sharon I."/>
            <person name="Castelle C.J."/>
            <person name="Probst A.J."/>
            <person name="Thomas B.C."/>
            <person name="Singh A."/>
            <person name="Wilkins M.J."/>
            <person name="Karaoz U."/>
            <person name="Brodie E.L."/>
            <person name="Williams K.H."/>
            <person name="Hubbard S.S."/>
            <person name="Banfield J.F."/>
        </authorList>
    </citation>
    <scope>NUCLEOTIDE SEQUENCE [LARGE SCALE GENOMIC DNA]</scope>
</reference>
<proteinExistence type="predicted"/>
<dbReference type="AlphaFoldDB" id="A0A1G2LRA6"/>
<evidence type="ECO:0000313" key="1">
    <source>
        <dbReference type="EMBL" id="OHA14170.1"/>
    </source>
</evidence>
<dbReference type="EMBL" id="MHQY01000013">
    <property type="protein sequence ID" value="OHA14170.1"/>
    <property type="molecule type" value="Genomic_DNA"/>
</dbReference>
<organism evidence="1 2">
    <name type="scientific">Candidatus Sungbacteria bacterium RIFCSPLOWO2_12_FULL_41_11</name>
    <dbReference type="NCBI Taxonomy" id="1802286"/>
    <lineage>
        <taxon>Bacteria</taxon>
        <taxon>Candidatus Sungiibacteriota</taxon>
    </lineage>
</organism>